<protein>
    <submittedName>
        <fullName evidence="1">Uncharacterized protein</fullName>
    </submittedName>
</protein>
<keyword evidence="2" id="KW-1185">Reference proteome</keyword>
<dbReference type="PANTHER" id="PTHR42085:SF1">
    <property type="entry name" value="F-BOX DOMAIN-CONTAINING PROTEIN"/>
    <property type="match status" value="1"/>
</dbReference>
<gene>
    <name evidence="1" type="ORF">BS50DRAFT_574384</name>
</gene>
<dbReference type="EMBL" id="KZ678136">
    <property type="protein sequence ID" value="PSN65891.1"/>
    <property type="molecule type" value="Genomic_DNA"/>
</dbReference>
<evidence type="ECO:0000313" key="2">
    <source>
        <dbReference type="Proteomes" id="UP000240883"/>
    </source>
</evidence>
<evidence type="ECO:0000313" key="1">
    <source>
        <dbReference type="EMBL" id="PSN65891.1"/>
    </source>
</evidence>
<sequence length="409" mass="48175">MEKTTREIRHQLRVERKREIDLEKTLHTQRLRAQLRALDRILGFVPLEQRNGLKVHDALTEAPDTEKPGPLREIFYTTPRAELIPKILVDIYDASLENRTYQNVYRHSDPTKSRDPTCSEVLRLLPNLDSLLQLALSNKFEAITNNVKPFKFLSLPTEIRVHVYSFLVPQTPYLRIIDLRQPSNPYRLPRYSLVPFRTCRKVHNELTEHFYSHTALVWNIFEIARGGEWHESNCARDLSIVNSMRPKTREYFKKMEIRLHTCSDRDTKLCGTHWEAPHIAPWRTMFDWTLKAFPNLEVITVCFEIGYNYIGSYKYFAKALDEALEFLLSRIPRSIRLQWDFRITSDQRLLRRLKEVPIDTRRGTLDSAKHLIREEMARRGTEVVEAKGVGQWKAPRVKGYGLPSPRQKK</sequence>
<dbReference type="AlphaFoldDB" id="A0A2T2NKC4"/>
<organism evidence="1 2">
    <name type="scientific">Corynespora cassiicola Philippines</name>
    <dbReference type="NCBI Taxonomy" id="1448308"/>
    <lineage>
        <taxon>Eukaryota</taxon>
        <taxon>Fungi</taxon>
        <taxon>Dikarya</taxon>
        <taxon>Ascomycota</taxon>
        <taxon>Pezizomycotina</taxon>
        <taxon>Dothideomycetes</taxon>
        <taxon>Pleosporomycetidae</taxon>
        <taxon>Pleosporales</taxon>
        <taxon>Corynesporascaceae</taxon>
        <taxon>Corynespora</taxon>
    </lineage>
</organism>
<dbReference type="PANTHER" id="PTHR42085">
    <property type="entry name" value="F-BOX DOMAIN-CONTAINING PROTEIN"/>
    <property type="match status" value="1"/>
</dbReference>
<accession>A0A2T2NKC4</accession>
<dbReference type="Proteomes" id="UP000240883">
    <property type="component" value="Unassembled WGS sequence"/>
</dbReference>
<name>A0A2T2NKC4_CORCC</name>
<dbReference type="InterPro" id="IPR038883">
    <property type="entry name" value="AN11006-like"/>
</dbReference>
<reference evidence="1 2" key="1">
    <citation type="journal article" date="2018" name="Front. Microbiol.">
        <title>Genome-Wide Analysis of Corynespora cassiicola Leaf Fall Disease Putative Effectors.</title>
        <authorList>
            <person name="Lopez D."/>
            <person name="Ribeiro S."/>
            <person name="Label P."/>
            <person name="Fumanal B."/>
            <person name="Venisse J.S."/>
            <person name="Kohler A."/>
            <person name="de Oliveira R.R."/>
            <person name="Labutti K."/>
            <person name="Lipzen A."/>
            <person name="Lail K."/>
            <person name="Bauer D."/>
            <person name="Ohm R.A."/>
            <person name="Barry K.W."/>
            <person name="Spatafora J."/>
            <person name="Grigoriev I.V."/>
            <person name="Martin F.M."/>
            <person name="Pujade-Renaud V."/>
        </authorList>
    </citation>
    <scope>NUCLEOTIDE SEQUENCE [LARGE SCALE GENOMIC DNA]</scope>
    <source>
        <strain evidence="1 2">Philippines</strain>
    </source>
</reference>
<feature type="non-terminal residue" evidence="1">
    <location>
        <position position="1"/>
    </location>
</feature>
<proteinExistence type="predicted"/>
<dbReference type="OrthoDB" id="5372935at2759"/>